<gene>
    <name evidence="2" type="ORF">OIDMADRAFT_176314</name>
</gene>
<organism evidence="2 3">
    <name type="scientific">Oidiodendron maius (strain Zn)</name>
    <dbReference type="NCBI Taxonomy" id="913774"/>
    <lineage>
        <taxon>Eukaryota</taxon>
        <taxon>Fungi</taxon>
        <taxon>Dikarya</taxon>
        <taxon>Ascomycota</taxon>
        <taxon>Pezizomycotina</taxon>
        <taxon>Leotiomycetes</taxon>
        <taxon>Leotiomycetes incertae sedis</taxon>
        <taxon>Myxotrichaceae</taxon>
        <taxon>Oidiodendron</taxon>
    </lineage>
</organism>
<dbReference type="GO" id="GO:0016787">
    <property type="term" value="F:hydrolase activity"/>
    <property type="evidence" value="ECO:0007669"/>
    <property type="project" value="UniProtKB-KW"/>
</dbReference>
<dbReference type="SUPFAM" id="SSF51445">
    <property type="entry name" value="(Trans)glycosidases"/>
    <property type="match status" value="1"/>
</dbReference>
<protein>
    <submittedName>
        <fullName evidence="2">Glycoside hydrolase family 17 protein</fullName>
    </submittedName>
</protein>
<dbReference type="Gene3D" id="3.20.20.80">
    <property type="entry name" value="Glycosidases"/>
    <property type="match status" value="1"/>
</dbReference>
<keyword evidence="3" id="KW-1185">Reference proteome</keyword>
<evidence type="ECO:0000313" key="3">
    <source>
        <dbReference type="Proteomes" id="UP000054321"/>
    </source>
</evidence>
<dbReference type="Proteomes" id="UP000054321">
    <property type="component" value="Unassembled WGS sequence"/>
</dbReference>
<sequence>MYSSMIIPALLAGASALPAVHQIATRDNSTCFPWGSATLDKSNAAPSVPRSDWWCGQDTMYGFLGFSYPLEGGCGDDGYSGINSDFAAMKRDFGATLVRIYLPECYTTTIWKNVLKAAINNNMGVIMQVAWPLNGDPDSSWKGTQASILSVLGSGTYADIAPYVIHSIEFGTEPIGDGDDGDNFINDLISFRSKVKPYKIPVGISEDWDRPGTMSGTNDVGLGPTGKQILANSDVVHAHIMPYYHNNLKEAQAWGYISSQVAWYKKNINLPTLISETQWAWAANDGHAGGDGDVGIPQYTNYWKTYDNNCEFFKTNNIGWFLHTWSGEGAFDMVGDNGQYVIPNWRPQRC</sequence>
<reference evidence="3" key="2">
    <citation type="submission" date="2015-01" db="EMBL/GenBank/DDBJ databases">
        <title>Evolutionary Origins and Diversification of the Mycorrhizal Mutualists.</title>
        <authorList>
            <consortium name="DOE Joint Genome Institute"/>
            <consortium name="Mycorrhizal Genomics Consortium"/>
            <person name="Kohler A."/>
            <person name="Kuo A."/>
            <person name="Nagy L.G."/>
            <person name="Floudas D."/>
            <person name="Copeland A."/>
            <person name="Barry K.W."/>
            <person name="Cichocki N."/>
            <person name="Veneault-Fourrey C."/>
            <person name="LaButti K."/>
            <person name="Lindquist E.A."/>
            <person name="Lipzen A."/>
            <person name="Lundell T."/>
            <person name="Morin E."/>
            <person name="Murat C."/>
            <person name="Riley R."/>
            <person name="Ohm R."/>
            <person name="Sun H."/>
            <person name="Tunlid A."/>
            <person name="Henrissat B."/>
            <person name="Grigoriev I.V."/>
            <person name="Hibbett D.S."/>
            <person name="Martin F."/>
        </authorList>
    </citation>
    <scope>NUCLEOTIDE SEQUENCE [LARGE SCALE GENOMIC DNA]</scope>
    <source>
        <strain evidence="3">Zn</strain>
    </source>
</reference>
<evidence type="ECO:0000313" key="2">
    <source>
        <dbReference type="EMBL" id="KIN06216.1"/>
    </source>
</evidence>
<dbReference type="HOGENOM" id="CLU_052206_0_0_1"/>
<name>A0A0C3HD91_OIDMZ</name>
<reference evidence="2 3" key="1">
    <citation type="submission" date="2014-04" db="EMBL/GenBank/DDBJ databases">
        <authorList>
            <consortium name="DOE Joint Genome Institute"/>
            <person name="Kuo A."/>
            <person name="Martino E."/>
            <person name="Perotto S."/>
            <person name="Kohler A."/>
            <person name="Nagy L.G."/>
            <person name="Floudas D."/>
            <person name="Copeland A."/>
            <person name="Barry K.W."/>
            <person name="Cichocki N."/>
            <person name="Veneault-Fourrey C."/>
            <person name="LaButti K."/>
            <person name="Lindquist E.A."/>
            <person name="Lipzen A."/>
            <person name="Lundell T."/>
            <person name="Morin E."/>
            <person name="Murat C."/>
            <person name="Sun H."/>
            <person name="Tunlid A."/>
            <person name="Henrissat B."/>
            <person name="Grigoriev I.V."/>
            <person name="Hibbett D.S."/>
            <person name="Martin F."/>
            <person name="Nordberg H.P."/>
            <person name="Cantor M.N."/>
            <person name="Hua S.X."/>
        </authorList>
    </citation>
    <scope>NUCLEOTIDE SEQUENCE [LARGE SCALE GENOMIC DNA]</scope>
    <source>
        <strain evidence="2 3">Zn</strain>
    </source>
</reference>
<feature type="signal peptide" evidence="1">
    <location>
        <begin position="1"/>
        <end position="16"/>
    </location>
</feature>
<dbReference type="AlphaFoldDB" id="A0A0C3HD91"/>
<evidence type="ECO:0000256" key="1">
    <source>
        <dbReference type="SAM" id="SignalP"/>
    </source>
</evidence>
<accession>A0A0C3HD91</accession>
<keyword evidence="2" id="KW-0378">Hydrolase</keyword>
<proteinExistence type="predicted"/>
<dbReference type="InParanoid" id="A0A0C3HD91"/>
<keyword evidence="1" id="KW-0732">Signal</keyword>
<dbReference type="EMBL" id="KN832871">
    <property type="protein sequence ID" value="KIN06216.1"/>
    <property type="molecule type" value="Genomic_DNA"/>
</dbReference>
<feature type="chain" id="PRO_5002165364" evidence="1">
    <location>
        <begin position="17"/>
        <end position="350"/>
    </location>
</feature>
<dbReference type="OrthoDB" id="77201at2759"/>
<dbReference type="InterPro" id="IPR017853">
    <property type="entry name" value="GH"/>
</dbReference>